<sequence>MTVFSRGTALIGAGKARLVAGLAGLELNPVPVAPPGVVDKVSTVLNWLMWIAGATVIVGFIIGGIMLAVSNERGMGNENVRRIGFVIMGAVVIAAAAALAKALL</sequence>
<evidence type="ECO:0000313" key="2">
    <source>
        <dbReference type="EMBL" id="EJZ87655.1"/>
    </source>
</evidence>
<dbReference type="eggNOG" id="ENOG503049Q">
    <property type="taxonomic scope" value="Bacteria"/>
</dbReference>
<dbReference type="Proteomes" id="UP000003994">
    <property type="component" value="Unassembled WGS sequence"/>
</dbReference>
<protein>
    <submittedName>
        <fullName evidence="2">Uncharacterized protein</fullName>
    </submittedName>
</protein>
<reference evidence="2 3" key="1">
    <citation type="submission" date="2012-07" db="EMBL/GenBank/DDBJ databases">
        <title>The Genome Sequence of Actinomyces turicensis ACS-279-V-COL4.</title>
        <authorList>
            <consortium name="The Broad Institute Genome Sequencing Platform"/>
            <person name="Earl A."/>
            <person name="Ward D."/>
            <person name="Feldgarden M."/>
            <person name="Gevers D."/>
            <person name="Saerens B."/>
            <person name="Vaneechoutte M."/>
            <person name="Walker B."/>
            <person name="Young S.K."/>
            <person name="Zeng Q."/>
            <person name="Gargeya S."/>
            <person name="Fitzgerald M."/>
            <person name="Haas B."/>
            <person name="Abouelleil A."/>
            <person name="Alvarado L."/>
            <person name="Arachchi H.M."/>
            <person name="Berlin A."/>
            <person name="Chapman S.B."/>
            <person name="Goldberg J."/>
            <person name="Griggs A."/>
            <person name="Gujja S."/>
            <person name="Hansen M."/>
            <person name="Howarth C."/>
            <person name="Imamovic A."/>
            <person name="Larimer J."/>
            <person name="McCowen C."/>
            <person name="Montmayeur A."/>
            <person name="Murphy C."/>
            <person name="Neiman D."/>
            <person name="Pearson M."/>
            <person name="Priest M."/>
            <person name="Roberts A."/>
            <person name="Saif S."/>
            <person name="Shea T."/>
            <person name="Sisk P."/>
            <person name="Sykes S."/>
            <person name="Wortman J."/>
            <person name="Nusbaum C."/>
            <person name="Birren B."/>
        </authorList>
    </citation>
    <scope>NUCLEOTIDE SEQUENCE [LARGE SCALE GENOMIC DNA]</scope>
    <source>
        <strain evidence="2 3">ACS-279-V-Col4</strain>
    </source>
</reference>
<dbReference type="RefSeq" id="WP_006680489.1">
    <property type="nucleotide sequence ID" value="NZ_JH815208.1"/>
</dbReference>
<gene>
    <name evidence="2" type="ORF">HMPREF9241_00283</name>
</gene>
<name>K0ZIV0_9ACTO</name>
<keyword evidence="1" id="KW-0812">Transmembrane</keyword>
<keyword evidence="3" id="KW-1185">Reference proteome</keyword>
<evidence type="ECO:0000256" key="1">
    <source>
        <dbReference type="SAM" id="Phobius"/>
    </source>
</evidence>
<proteinExistence type="predicted"/>
<feature type="transmembrane region" description="Helical" evidence="1">
    <location>
        <begin position="47"/>
        <end position="71"/>
    </location>
</feature>
<keyword evidence="1" id="KW-0472">Membrane</keyword>
<organism evidence="2 3">
    <name type="scientific">Schaalia turicensis ACS-279-V-Col4</name>
    <dbReference type="NCBI Taxonomy" id="883077"/>
    <lineage>
        <taxon>Bacteria</taxon>
        <taxon>Bacillati</taxon>
        <taxon>Actinomycetota</taxon>
        <taxon>Actinomycetes</taxon>
        <taxon>Actinomycetales</taxon>
        <taxon>Actinomycetaceae</taxon>
        <taxon>Schaalia</taxon>
    </lineage>
</organism>
<dbReference type="STRING" id="883077.HMPREF9241_00283"/>
<dbReference type="HOGENOM" id="CLU_2299633_0_0_11"/>
<dbReference type="PATRIC" id="fig|883077.3.peg.269"/>
<dbReference type="EMBL" id="AGWQ01000003">
    <property type="protein sequence ID" value="EJZ87655.1"/>
    <property type="molecule type" value="Genomic_DNA"/>
</dbReference>
<evidence type="ECO:0000313" key="3">
    <source>
        <dbReference type="Proteomes" id="UP000003994"/>
    </source>
</evidence>
<feature type="transmembrane region" description="Helical" evidence="1">
    <location>
        <begin position="83"/>
        <end position="103"/>
    </location>
</feature>
<accession>K0ZIV0</accession>
<comment type="caution">
    <text evidence="2">The sequence shown here is derived from an EMBL/GenBank/DDBJ whole genome shotgun (WGS) entry which is preliminary data.</text>
</comment>
<keyword evidence="1" id="KW-1133">Transmembrane helix</keyword>
<dbReference type="AlphaFoldDB" id="K0ZIV0"/>